<comment type="caution">
    <text evidence="1">The sequence shown here is derived from an EMBL/GenBank/DDBJ whole genome shotgun (WGS) entry which is preliminary data.</text>
</comment>
<evidence type="ECO:0000313" key="2">
    <source>
        <dbReference type="Proteomes" id="UP001168540"/>
    </source>
</evidence>
<reference evidence="1" key="1">
    <citation type="submission" date="2023-06" db="EMBL/GenBank/DDBJ databases">
        <authorList>
            <person name="Zhang S."/>
        </authorList>
    </citation>
    <scope>NUCLEOTIDE SEQUENCE</scope>
    <source>
        <strain evidence="1">SG2303</strain>
    </source>
</reference>
<dbReference type="Proteomes" id="UP001168540">
    <property type="component" value="Unassembled WGS sequence"/>
</dbReference>
<sequence>MTLDDIGEASGADLRRLQDGYLTLLDSIRICERWRRIEVPVSELFPPDPVVLAIVRARCALLVGLYEVLVRFNRAGIPASTCLVDIPLLRDTLSEATMEANLGKFVSLR</sequence>
<keyword evidence="2" id="KW-1185">Reference proteome</keyword>
<name>A0ABT7XTW9_9NEIS</name>
<accession>A0ABT7XTW9</accession>
<dbReference type="RefSeq" id="WP_289831870.1">
    <property type="nucleotide sequence ID" value="NZ_JAUEDK010000058.1"/>
</dbReference>
<proteinExistence type="predicted"/>
<gene>
    <name evidence="1" type="ORF">QU481_20505</name>
</gene>
<evidence type="ECO:0000313" key="1">
    <source>
        <dbReference type="EMBL" id="MDN0077227.1"/>
    </source>
</evidence>
<organism evidence="1 2">
    <name type="scientific">Crenobacter oryzisoli</name>
    <dbReference type="NCBI Taxonomy" id="3056844"/>
    <lineage>
        <taxon>Bacteria</taxon>
        <taxon>Pseudomonadati</taxon>
        <taxon>Pseudomonadota</taxon>
        <taxon>Betaproteobacteria</taxon>
        <taxon>Neisseriales</taxon>
        <taxon>Neisseriaceae</taxon>
        <taxon>Crenobacter</taxon>
    </lineage>
</organism>
<protein>
    <submittedName>
        <fullName evidence="1">Uncharacterized protein</fullName>
    </submittedName>
</protein>
<dbReference type="EMBL" id="JAUEDK010000058">
    <property type="protein sequence ID" value="MDN0077227.1"/>
    <property type="molecule type" value="Genomic_DNA"/>
</dbReference>